<keyword evidence="3" id="KW-1185">Reference proteome</keyword>
<proteinExistence type="predicted"/>
<accession>A0A9J6CZ32</accession>
<dbReference type="EMBL" id="JABSTU010004480">
    <property type="protein sequence ID" value="KAH7958134.1"/>
    <property type="molecule type" value="Genomic_DNA"/>
</dbReference>
<reference evidence="2" key="2">
    <citation type="submission" date="2021-09" db="EMBL/GenBank/DDBJ databases">
        <authorList>
            <person name="Jia N."/>
            <person name="Wang J."/>
            <person name="Shi W."/>
            <person name="Du L."/>
            <person name="Sun Y."/>
            <person name="Zhan W."/>
            <person name="Jiang J."/>
            <person name="Wang Q."/>
            <person name="Zhang B."/>
            <person name="Ji P."/>
            <person name="Sakyi L.B."/>
            <person name="Cui X."/>
            <person name="Yuan T."/>
            <person name="Jiang B."/>
            <person name="Yang W."/>
            <person name="Lam T.T.-Y."/>
            <person name="Chang Q."/>
            <person name="Ding S."/>
            <person name="Wang X."/>
            <person name="Zhu J."/>
            <person name="Ruan X."/>
            <person name="Zhao L."/>
            <person name="Wei J."/>
            <person name="Que T."/>
            <person name="Du C."/>
            <person name="Cheng J."/>
            <person name="Dai P."/>
            <person name="Han X."/>
            <person name="Huang E."/>
            <person name="Gao Y."/>
            <person name="Liu J."/>
            <person name="Shao H."/>
            <person name="Ye R."/>
            <person name="Li L."/>
            <person name="Wei W."/>
            <person name="Wang X."/>
            <person name="Wang C."/>
            <person name="Huo Q."/>
            <person name="Li W."/>
            <person name="Guo W."/>
            <person name="Chen H."/>
            <person name="Chen S."/>
            <person name="Zhou L."/>
            <person name="Zhou L."/>
            <person name="Ni X."/>
            <person name="Tian J."/>
            <person name="Zhou Y."/>
            <person name="Sheng Y."/>
            <person name="Liu T."/>
            <person name="Pan Y."/>
            <person name="Xia L."/>
            <person name="Li J."/>
            <person name="Zhao F."/>
            <person name="Cao W."/>
        </authorList>
    </citation>
    <scope>NUCLEOTIDE SEQUENCE</scope>
    <source>
        <strain evidence="2">Rmic-2018</strain>
        <tissue evidence="2">Larvae</tissue>
    </source>
</reference>
<reference evidence="2" key="1">
    <citation type="journal article" date="2020" name="Cell">
        <title>Large-Scale Comparative Analyses of Tick Genomes Elucidate Their Genetic Diversity and Vector Capacities.</title>
        <authorList>
            <consortium name="Tick Genome and Microbiome Consortium (TIGMIC)"/>
            <person name="Jia N."/>
            <person name="Wang J."/>
            <person name="Shi W."/>
            <person name="Du L."/>
            <person name="Sun Y."/>
            <person name="Zhan W."/>
            <person name="Jiang J.F."/>
            <person name="Wang Q."/>
            <person name="Zhang B."/>
            <person name="Ji P."/>
            <person name="Bell-Sakyi L."/>
            <person name="Cui X.M."/>
            <person name="Yuan T.T."/>
            <person name="Jiang B.G."/>
            <person name="Yang W.F."/>
            <person name="Lam T.T."/>
            <person name="Chang Q.C."/>
            <person name="Ding S.J."/>
            <person name="Wang X.J."/>
            <person name="Zhu J.G."/>
            <person name="Ruan X.D."/>
            <person name="Zhao L."/>
            <person name="Wei J.T."/>
            <person name="Ye R.Z."/>
            <person name="Que T.C."/>
            <person name="Du C.H."/>
            <person name="Zhou Y.H."/>
            <person name="Cheng J.X."/>
            <person name="Dai P.F."/>
            <person name="Guo W.B."/>
            <person name="Han X.H."/>
            <person name="Huang E.J."/>
            <person name="Li L.F."/>
            <person name="Wei W."/>
            <person name="Gao Y.C."/>
            <person name="Liu J.Z."/>
            <person name="Shao H.Z."/>
            <person name="Wang X."/>
            <person name="Wang C.C."/>
            <person name="Yang T.C."/>
            <person name="Huo Q.B."/>
            <person name="Li W."/>
            <person name="Chen H.Y."/>
            <person name="Chen S.E."/>
            <person name="Zhou L.G."/>
            <person name="Ni X.B."/>
            <person name="Tian J.H."/>
            <person name="Sheng Y."/>
            <person name="Liu T."/>
            <person name="Pan Y.S."/>
            <person name="Xia L.Y."/>
            <person name="Li J."/>
            <person name="Zhao F."/>
            <person name="Cao W.C."/>
        </authorList>
    </citation>
    <scope>NUCLEOTIDE SEQUENCE</scope>
    <source>
        <strain evidence="2">Rmic-2018</strain>
    </source>
</reference>
<feature type="region of interest" description="Disordered" evidence="1">
    <location>
        <begin position="37"/>
        <end position="60"/>
    </location>
</feature>
<gene>
    <name evidence="2" type="ORF">HPB51_027881</name>
</gene>
<comment type="caution">
    <text evidence="2">The sequence shown here is derived from an EMBL/GenBank/DDBJ whole genome shotgun (WGS) entry which is preliminary data.</text>
</comment>
<dbReference type="Proteomes" id="UP000821866">
    <property type="component" value="Unassembled WGS sequence"/>
</dbReference>
<evidence type="ECO:0000256" key="1">
    <source>
        <dbReference type="SAM" id="MobiDB-lite"/>
    </source>
</evidence>
<dbReference type="VEuPathDB" id="VectorBase:LOC119173760"/>
<evidence type="ECO:0000313" key="3">
    <source>
        <dbReference type="Proteomes" id="UP000821866"/>
    </source>
</evidence>
<dbReference type="AlphaFoldDB" id="A0A9J6CZ32"/>
<sequence length="229" mass="24893">MKDVTGQNLQVDEFVIEASSGTTCKRHGRTQAENCVAGDAGVDEPPSKPLPPCRSPLPPRPTILRRHRGRIYGCRTRPYGWQAQLHSVVEAAPLQIPAIYERLVHSSATGHVGTAGMRWSENPFVFLLQFLGLLGHLFAEPFDLRVGDAHAPHPATSLIFPCRSSTAHPDHLPLQLSATWASLIPEAVQVAPLQNPVIYERPVHSSATGHGGPVRCMRWSVGSVGYAVV</sequence>
<feature type="compositionally biased region" description="Pro residues" evidence="1">
    <location>
        <begin position="47"/>
        <end position="60"/>
    </location>
</feature>
<name>A0A9J6CZ32_RHIMP</name>
<organism evidence="2 3">
    <name type="scientific">Rhipicephalus microplus</name>
    <name type="common">Cattle tick</name>
    <name type="synonym">Boophilus microplus</name>
    <dbReference type="NCBI Taxonomy" id="6941"/>
    <lineage>
        <taxon>Eukaryota</taxon>
        <taxon>Metazoa</taxon>
        <taxon>Ecdysozoa</taxon>
        <taxon>Arthropoda</taxon>
        <taxon>Chelicerata</taxon>
        <taxon>Arachnida</taxon>
        <taxon>Acari</taxon>
        <taxon>Parasitiformes</taxon>
        <taxon>Ixodida</taxon>
        <taxon>Ixodoidea</taxon>
        <taxon>Ixodidae</taxon>
        <taxon>Rhipicephalinae</taxon>
        <taxon>Rhipicephalus</taxon>
        <taxon>Boophilus</taxon>
    </lineage>
</organism>
<evidence type="ECO:0000313" key="2">
    <source>
        <dbReference type="EMBL" id="KAH7958134.1"/>
    </source>
</evidence>
<protein>
    <submittedName>
        <fullName evidence="2">Uncharacterized protein</fullName>
    </submittedName>
</protein>